<name>K3X680_GLOUD</name>
<evidence type="ECO:0000256" key="1">
    <source>
        <dbReference type="SAM" id="Coils"/>
    </source>
</evidence>
<keyword evidence="3" id="KW-1185">Reference proteome</keyword>
<dbReference type="VEuPathDB" id="FungiDB:PYU1_G012703"/>
<reference evidence="3" key="1">
    <citation type="journal article" date="2010" name="Genome Biol.">
        <title>Genome sequence of the necrotrophic plant pathogen Pythium ultimum reveals original pathogenicity mechanisms and effector repertoire.</title>
        <authorList>
            <person name="Levesque C.A."/>
            <person name="Brouwer H."/>
            <person name="Cano L."/>
            <person name="Hamilton J.P."/>
            <person name="Holt C."/>
            <person name="Huitema E."/>
            <person name="Raffaele S."/>
            <person name="Robideau G.P."/>
            <person name="Thines M."/>
            <person name="Win J."/>
            <person name="Zerillo M.M."/>
            <person name="Beakes G.W."/>
            <person name="Boore J.L."/>
            <person name="Busam D."/>
            <person name="Dumas B."/>
            <person name="Ferriera S."/>
            <person name="Fuerstenberg S.I."/>
            <person name="Gachon C.M."/>
            <person name="Gaulin E."/>
            <person name="Govers F."/>
            <person name="Grenville-Briggs L."/>
            <person name="Horner N."/>
            <person name="Hostetler J."/>
            <person name="Jiang R.H."/>
            <person name="Johnson J."/>
            <person name="Krajaejun T."/>
            <person name="Lin H."/>
            <person name="Meijer H.J."/>
            <person name="Moore B."/>
            <person name="Morris P."/>
            <person name="Phuntmart V."/>
            <person name="Puiu D."/>
            <person name="Shetty J."/>
            <person name="Stajich J.E."/>
            <person name="Tripathy S."/>
            <person name="Wawra S."/>
            <person name="van West P."/>
            <person name="Whitty B.R."/>
            <person name="Coutinho P.M."/>
            <person name="Henrissat B."/>
            <person name="Martin F."/>
            <person name="Thomas P.D."/>
            <person name="Tyler B.M."/>
            <person name="De Vries R.P."/>
            <person name="Kamoun S."/>
            <person name="Yandell M."/>
            <person name="Tisserat N."/>
            <person name="Buell C.R."/>
        </authorList>
    </citation>
    <scope>NUCLEOTIDE SEQUENCE</scope>
    <source>
        <strain evidence="3">DAOM:BR144</strain>
    </source>
</reference>
<protein>
    <submittedName>
        <fullName evidence="2">Uncharacterized protein</fullName>
    </submittedName>
</protein>
<reference evidence="2" key="3">
    <citation type="submission" date="2015-02" db="UniProtKB">
        <authorList>
            <consortium name="EnsemblProtists"/>
        </authorList>
    </citation>
    <scope>IDENTIFICATION</scope>
    <source>
        <strain evidence="2">DAOM BR144</strain>
    </source>
</reference>
<evidence type="ECO:0000313" key="2">
    <source>
        <dbReference type="EnsemblProtists" id="PYU1_T012729"/>
    </source>
</evidence>
<dbReference type="EnsemblProtists" id="PYU1_T012729">
    <property type="protein sequence ID" value="PYU1_T012729"/>
    <property type="gene ID" value="PYU1_G012703"/>
</dbReference>
<proteinExistence type="predicted"/>
<dbReference type="Proteomes" id="UP000019132">
    <property type="component" value="Unassembled WGS sequence"/>
</dbReference>
<reference evidence="3" key="2">
    <citation type="submission" date="2010-04" db="EMBL/GenBank/DDBJ databases">
        <authorList>
            <person name="Buell R."/>
            <person name="Hamilton J."/>
            <person name="Hostetler J."/>
        </authorList>
    </citation>
    <scope>NUCLEOTIDE SEQUENCE [LARGE SCALE GENOMIC DNA]</scope>
    <source>
        <strain evidence="3">DAOM:BR144</strain>
    </source>
</reference>
<dbReference type="InParanoid" id="K3X680"/>
<accession>K3X680</accession>
<organism evidence="2 3">
    <name type="scientific">Globisporangium ultimum (strain ATCC 200006 / CBS 805.95 / DAOM BR144)</name>
    <name type="common">Pythium ultimum</name>
    <dbReference type="NCBI Taxonomy" id="431595"/>
    <lineage>
        <taxon>Eukaryota</taxon>
        <taxon>Sar</taxon>
        <taxon>Stramenopiles</taxon>
        <taxon>Oomycota</taxon>
        <taxon>Peronosporomycetes</taxon>
        <taxon>Pythiales</taxon>
        <taxon>Pythiaceae</taxon>
        <taxon>Globisporangium</taxon>
    </lineage>
</organism>
<sequence length="359" mass="40372">MTGLNRNFTASSSMSDASTATMSDSQYSHAVASVPMMDQQHWSKTLSAQIDATQRRPSVTETSSTASEDFGISHFDLDDRSSNNAATAVCSIARDSAGSSVSIASSTGSDASEMRWEARRARERAEQEADQKLIDAVCKASLLEYNEKERVLRNYENELASNDVDLHSGTTMLLQQRLDAEKRKREAMQRVINSKQTAQQMATKAREATGLYEQKNAERLAKTAELEQIQQQNERELALLAVQQRKEEAIRRREEAERRAKEAKEKAEAMRSKAFQAVQVVREQSRKQIETELIHEEDHRQLEMQRKLQELETEKALARDRREAAARKAAEAQRRAQELRARADAARAALEASAAAKQS</sequence>
<feature type="coiled-coil region" evidence="1">
    <location>
        <begin position="212"/>
        <end position="356"/>
    </location>
</feature>
<dbReference type="EMBL" id="GL376588">
    <property type="status" value="NOT_ANNOTATED_CDS"/>
    <property type="molecule type" value="Genomic_DNA"/>
</dbReference>
<feature type="coiled-coil region" evidence="1">
    <location>
        <begin position="111"/>
        <end position="158"/>
    </location>
</feature>
<dbReference type="OMA" id="ELAXELE"/>
<evidence type="ECO:0000313" key="3">
    <source>
        <dbReference type="Proteomes" id="UP000019132"/>
    </source>
</evidence>
<dbReference type="eggNOG" id="ENOG502RZSV">
    <property type="taxonomic scope" value="Eukaryota"/>
</dbReference>
<dbReference type="HOGENOM" id="CLU_054131_0_0_1"/>
<dbReference type="AlphaFoldDB" id="K3X680"/>
<keyword evidence="1" id="KW-0175">Coiled coil</keyword>